<sequence>MIEQVILGVFLVLPLLIVAVLYSDELWQEHRLQHPRDEHTPHIDWRHPWRILRRGH</sequence>
<dbReference type="RefSeq" id="WP_004524602.1">
    <property type="nucleotide sequence ID" value="NZ_CM000832.1"/>
</dbReference>
<dbReference type="AlphaFoldDB" id="A0A0E1W9C0"/>
<reference evidence="1" key="1">
    <citation type="submission" date="2009-05" db="EMBL/GenBank/DDBJ databases">
        <authorList>
            <person name="Harkins D.M."/>
            <person name="DeShazer D."/>
            <person name="Woods D.E."/>
            <person name="Brinkac L.M."/>
            <person name="Brown K.A."/>
            <person name="Hung G.C."/>
            <person name="Tuanyok A."/>
            <person name="Zhang B."/>
            <person name="Nierman W.C."/>
        </authorList>
    </citation>
    <scope>NUCLEOTIDE SEQUENCE [LARGE SCALE GENOMIC DNA]</scope>
    <source>
        <strain evidence="1">1710a</strain>
    </source>
</reference>
<dbReference type="Proteomes" id="UP000001812">
    <property type="component" value="Chromosome I"/>
</dbReference>
<protein>
    <submittedName>
        <fullName evidence="1">Uncharacterized protein</fullName>
    </submittedName>
</protein>
<organism evidence="1">
    <name type="scientific">Burkholderia pseudomallei 1710a</name>
    <dbReference type="NCBI Taxonomy" id="320371"/>
    <lineage>
        <taxon>Bacteria</taxon>
        <taxon>Pseudomonadati</taxon>
        <taxon>Pseudomonadota</taxon>
        <taxon>Betaproteobacteria</taxon>
        <taxon>Burkholderiales</taxon>
        <taxon>Burkholderiaceae</taxon>
        <taxon>Burkholderia</taxon>
        <taxon>pseudomallei group</taxon>
    </lineage>
</organism>
<dbReference type="GeneID" id="45123340"/>
<dbReference type="EMBL" id="CM000832">
    <property type="protein sequence ID" value="EET09810.1"/>
    <property type="molecule type" value="Genomic_DNA"/>
</dbReference>
<name>A0A0E1W9C0_BURPE</name>
<proteinExistence type="predicted"/>
<dbReference type="HOGENOM" id="CLU_192761_0_0_4"/>
<accession>A0A0E1W9C0</accession>
<gene>
    <name evidence="1" type="ORF">BURPS1710A_0376</name>
</gene>
<evidence type="ECO:0000313" key="1">
    <source>
        <dbReference type="EMBL" id="EET09810.1"/>
    </source>
</evidence>